<proteinExistence type="predicted"/>
<feature type="compositionally biased region" description="Basic and acidic residues" evidence="2">
    <location>
        <begin position="440"/>
        <end position="449"/>
    </location>
</feature>
<dbReference type="PANTHER" id="PTHR45615">
    <property type="entry name" value="MYOSIN HEAVY CHAIN, NON-MUSCLE"/>
    <property type="match status" value="1"/>
</dbReference>
<dbReference type="Proteomes" id="UP000308197">
    <property type="component" value="Unassembled WGS sequence"/>
</dbReference>
<sequence>MIRRESNAGSRTSSNVTPNDAMIASQQQHIAELVSRNKALEHTISKLRAAVAEEKDRAADAVAQIQQQWKAERQEWREGCDLLQVSHRIAHLRTAGHVDREHIARLDMKEALRKEKLLRMHRDYKLVMFQAKELEMEESIAQLQWNLEKAVDERYDAVAEAEERADETMAVLEAQCAEVAEQLKEMAEEQERAVKEKEKLEADLSTLRTEHAKLAAAADRTTKKLERTELQFEGLKTTHGELEKKYAESEGTVASLTRQVEKWANLENRENADLENLRKARIELEVKVKQLETENEKLGAERAQEAAKAEKLKSNLAKWKEGYDAHTKETEAAQEDAQRAQKDLDEERERTQKLKARLQAQKEHIDELQAQLEQAQRAGPSKPKVSISLNEPEVLDDDDEIEEQPPPKKRSAKPKARPQPPADDEDEIEEIAPPLKAKGKGKERSRSGADVDVDDEGEPPPPSKPKSKAAKDKDKVDKGKEKKQRSQQHPSDDDSDVQLIDPPTASVGPEKDKKGKRKAESIEVDEEAVPAKKRAKKKTLPDDADDAKEPEKPPPKRRGRPPKASLSTGETGKAPAKSASIAVKSKAAAKSAKVSDSKGGGEEEEDGDAPKKKKKKINLFGAANPTAFSWNLGGDGGLNIPTELSPIKEGDVAPPRPSFSSALGSFARRR</sequence>
<evidence type="ECO:0000313" key="4">
    <source>
        <dbReference type="Proteomes" id="UP000308197"/>
    </source>
</evidence>
<feature type="compositionally biased region" description="Basic residues" evidence="2">
    <location>
        <begin position="407"/>
        <end position="416"/>
    </location>
</feature>
<feature type="coiled-coil region" evidence="1">
    <location>
        <begin position="30"/>
        <end position="68"/>
    </location>
</feature>
<feature type="compositionally biased region" description="Basic and acidic residues" evidence="2">
    <location>
        <begin position="509"/>
        <end position="521"/>
    </location>
</feature>
<dbReference type="AlphaFoldDB" id="A0A5C3PZ60"/>
<dbReference type="InParanoid" id="A0A5C3PZ60"/>
<feature type="compositionally biased region" description="Acidic residues" evidence="2">
    <location>
        <begin position="393"/>
        <end position="403"/>
    </location>
</feature>
<dbReference type="GO" id="GO:0051015">
    <property type="term" value="F:actin filament binding"/>
    <property type="evidence" value="ECO:0007669"/>
    <property type="project" value="TreeGrafter"/>
</dbReference>
<dbReference type="GO" id="GO:0031032">
    <property type="term" value="P:actomyosin structure organization"/>
    <property type="evidence" value="ECO:0007669"/>
    <property type="project" value="TreeGrafter"/>
</dbReference>
<gene>
    <name evidence="3" type="ORF">K466DRAFT_580401</name>
</gene>
<dbReference type="GO" id="GO:0016460">
    <property type="term" value="C:myosin II complex"/>
    <property type="evidence" value="ECO:0007669"/>
    <property type="project" value="TreeGrafter"/>
</dbReference>
<evidence type="ECO:0000313" key="3">
    <source>
        <dbReference type="EMBL" id="TFK94097.1"/>
    </source>
</evidence>
<dbReference type="GO" id="GO:0032982">
    <property type="term" value="C:myosin filament"/>
    <property type="evidence" value="ECO:0007669"/>
    <property type="project" value="TreeGrafter"/>
</dbReference>
<feature type="compositionally biased region" description="Basic and acidic residues" evidence="2">
    <location>
        <begin position="469"/>
        <end position="480"/>
    </location>
</feature>
<reference evidence="3 4" key="1">
    <citation type="journal article" date="2019" name="Nat. Ecol. Evol.">
        <title>Megaphylogeny resolves global patterns of mushroom evolution.</title>
        <authorList>
            <person name="Varga T."/>
            <person name="Krizsan K."/>
            <person name="Foldi C."/>
            <person name="Dima B."/>
            <person name="Sanchez-Garcia M."/>
            <person name="Sanchez-Ramirez S."/>
            <person name="Szollosi G.J."/>
            <person name="Szarkandi J.G."/>
            <person name="Papp V."/>
            <person name="Albert L."/>
            <person name="Andreopoulos W."/>
            <person name="Angelini C."/>
            <person name="Antonin V."/>
            <person name="Barry K.W."/>
            <person name="Bougher N.L."/>
            <person name="Buchanan P."/>
            <person name="Buyck B."/>
            <person name="Bense V."/>
            <person name="Catcheside P."/>
            <person name="Chovatia M."/>
            <person name="Cooper J."/>
            <person name="Damon W."/>
            <person name="Desjardin D."/>
            <person name="Finy P."/>
            <person name="Geml J."/>
            <person name="Haridas S."/>
            <person name="Hughes K."/>
            <person name="Justo A."/>
            <person name="Karasinski D."/>
            <person name="Kautmanova I."/>
            <person name="Kiss B."/>
            <person name="Kocsube S."/>
            <person name="Kotiranta H."/>
            <person name="LaButti K.M."/>
            <person name="Lechner B.E."/>
            <person name="Liimatainen K."/>
            <person name="Lipzen A."/>
            <person name="Lukacs Z."/>
            <person name="Mihaltcheva S."/>
            <person name="Morgado L.N."/>
            <person name="Niskanen T."/>
            <person name="Noordeloos M.E."/>
            <person name="Ohm R.A."/>
            <person name="Ortiz-Santana B."/>
            <person name="Ovrebo C."/>
            <person name="Racz N."/>
            <person name="Riley R."/>
            <person name="Savchenko A."/>
            <person name="Shiryaev A."/>
            <person name="Soop K."/>
            <person name="Spirin V."/>
            <person name="Szebenyi C."/>
            <person name="Tomsovsky M."/>
            <person name="Tulloss R.E."/>
            <person name="Uehling J."/>
            <person name="Grigoriev I.V."/>
            <person name="Vagvolgyi C."/>
            <person name="Papp T."/>
            <person name="Martin F.M."/>
            <person name="Miettinen O."/>
            <person name="Hibbett D.S."/>
            <person name="Nagy L.G."/>
        </authorList>
    </citation>
    <scope>NUCLEOTIDE SEQUENCE [LARGE SCALE GENOMIC DNA]</scope>
    <source>
        <strain evidence="3 4">HHB13444</strain>
    </source>
</reference>
<organism evidence="3 4">
    <name type="scientific">Polyporus arcularius HHB13444</name>
    <dbReference type="NCBI Taxonomy" id="1314778"/>
    <lineage>
        <taxon>Eukaryota</taxon>
        <taxon>Fungi</taxon>
        <taxon>Dikarya</taxon>
        <taxon>Basidiomycota</taxon>
        <taxon>Agaricomycotina</taxon>
        <taxon>Agaricomycetes</taxon>
        <taxon>Polyporales</taxon>
        <taxon>Polyporaceae</taxon>
        <taxon>Polyporus</taxon>
    </lineage>
</organism>
<feature type="region of interest" description="Disordered" evidence="2">
    <location>
        <begin position="642"/>
        <end position="670"/>
    </location>
</feature>
<keyword evidence="1" id="KW-0175">Coiled coil</keyword>
<protein>
    <submittedName>
        <fullName evidence="3">Uncharacterized protein</fullName>
    </submittedName>
</protein>
<dbReference type="PANTHER" id="PTHR45615:SF36">
    <property type="entry name" value="MYOSIN HEAVY CHAIN-LIKE, ISOFORM B-RELATED"/>
    <property type="match status" value="1"/>
</dbReference>
<feature type="compositionally biased region" description="Basic and acidic residues" evidence="2">
    <location>
        <begin position="325"/>
        <end position="352"/>
    </location>
</feature>
<feature type="compositionally biased region" description="Low complexity" evidence="2">
    <location>
        <begin position="573"/>
        <end position="592"/>
    </location>
</feature>
<keyword evidence="4" id="KW-1185">Reference proteome</keyword>
<accession>A0A5C3PZ60</accession>
<dbReference type="GO" id="GO:0005737">
    <property type="term" value="C:cytoplasm"/>
    <property type="evidence" value="ECO:0007669"/>
    <property type="project" value="TreeGrafter"/>
</dbReference>
<evidence type="ECO:0000256" key="1">
    <source>
        <dbReference type="SAM" id="Coils"/>
    </source>
</evidence>
<feature type="region of interest" description="Disordered" evidence="2">
    <location>
        <begin position="325"/>
        <end position="617"/>
    </location>
</feature>
<dbReference type="EMBL" id="ML210973">
    <property type="protein sequence ID" value="TFK94097.1"/>
    <property type="molecule type" value="Genomic_DNA"/>
</dbReference>
<dbReference type="STRING" id="1314778.A0A5C3PZ60"/>
<evidence type="ECO:0000256" key="2">
    <source>
        <dbReference type="SAM" id="MobiDB-lite"/>
    </source>
</evidence>
<name>A0A5C3PZ60_9APHY</name>